<gene>
    <name evidence="2" type="ORF">RQP50_08820</name>
</gene>
<evidence type="ECO:0000256" key="1">
    <source>
        <dbReference type="SAM" id="Phobius"/>
    </source>
</evidence>
<organism evidence="2 3">
    <name type="scientific">Paenibacillus suaedae</name>
    <dbReference type="NCBI Taxonomy" id="3077233"/>
    <lineage>
        <taxon>Bacteria</taxon>
        <taxon>Bacillati</taxon>
        <taxon>Bacillota</taxon>
        <taxon>Bacilli</taxon>
        <taxon>Bacillales</taxon>
        <taxon>Paenibacillaceae</taxon>
        <taxon>Paenibacillus</taxon>
    </lineage>
</organism>
<proteinExistence type="predicted"/>
<keyword evidence="1" id="KW-0812">Transmembrane</keyword>
<keyword evidence="1" id="KW-1133">Transmembrane helix</keyword>
<dbReference type="AlphaFoldDB" id="A0AAJ2N1F1"/>
<feature type="transmembrane region" description="Helical" evidence="1">
    <location>
        <begin position="44"/>
        <end position="62"/>
    </location>
</feature>
<dbReference type="Proteomes" id="UP001250538">
    <property type="component" value="Unassembled WGS sequence"/>
</dbReference>
<keyword evidence="3" id="KW-1185">Reference proteome</keyword>
<dbReference type="RefSeq" id="WP_315744873.1">
    <property type="nucleotide sequence ID" value="NZ_JAVYAA010000002.1"/>
</dbReference>
<keyword evidence="1" id="KW-0472">Membrane</keyword>
<dbReference type="InterPro" id="IPR021362">
    <property type="entry name" value="DUF2834"/>
</dbReference>
<dbReference type="EMBL" id="JAVYAA010000002">
    <property type="protein sequence ID" value="MDT8976348.1"/>
    <property type="molecule type" value="Genomic_DNA"/>
</dbReference>
<evidence type="ECO:0000313" key="3">
    <source>
        <dbReference type="Proteomes" id="UP001250538"/>
    </source>
</evidence>
<dbReference type="Pfam" id="PF11196">
    <property type="entry name" value="DUF2834"/>
    <property type="match status" value="1"/>
</dbReference>
<comment type="caution">
    <text evidence="2">The sequence shown here is derived from an EMBL/GenBank/DDBJ whole genome shotgun (WGS) entry which is preliminary data.</text>
</comment>
<sequence>MKVLYGVLALLGIVLPYSQLIPWIYEHGLQLPLLIEEAERTRIGSFAWLDVIVSVIVLLVFIRYEGKRTGMKMSLCWIPILGTLTVGVSFGLPMFLLLRELHLEKTTVE</sequence>
<evidence type="ECO:0000313" key="2">
    <source>
        <dbReference type="EMBL" id="MDT8976348.1"/>
    </source>
</evidence>
<protein>
    <submittedName>
        <fullName evidence="2">DUF2834 domain-containing protein</fullName>
    </submittedName>
</protein>
<reference evidence="3" key="1">
    <citation type="submission" date="2023-09" db="EMBL/GenBank/DDBJ databases">
        <title>Paenibacillus sp. chi10 Genome sequencing and assembly.</title>
        <authorList>
            <person name="Kim I."/>
        </authorList>
    </citation>
    <scope>NUCLEOTIDE SEQUENCE [LARGE SCALE GENOMIC DNA]</scope>
    <source>
        <strain evidence="3">chi10</strain>
    </source>
</reference>
<accession>A0AAJ2N1F1</accession>
<name>A0AAJ2N1F1_9BACL</name>
<feature type="transmembrane region" description="Helical" evidence="1">
    <location>
        <begin position="74"/>
        <end position="98"/>
    </location>
</feature>